<proteinExistence type="predicted"/>
<dbReference type="Pfam" id="PF13762">
    <property type="entry name" value="MNE1"/>
    <property type="match status" value="1"/>
</dbReference>
<dbReference type="GO" id="GO:0000372">
    <property type="term" value="P:Group I intron splicing"/>
    <property type="evidence" value="ECO:0007669"/>
    <property type="project" value="InterPro"/>
</dbReference>
<evidence type="ECO:0000256" key="1">
    <source>
        <dbReference type="SAM" id="Coils"/>
    </source>
</evidence>
<evidence type="ECO:0000313" key="2">
    <source>
        <dbReference type="EMBL" id="RKP21199.1"/>
    </source>
</evidence>
<name>A0A4V1J0D7_ROZAC</name>
<reference evidence="3" key="1">
    <citation type="journal article" date="2018" name="Nat. Microbiol.">
        <title>Leveraging single-cell genomics to expand the fungal tree of life.</title>
        <authorList>
            <person name="Ahrendt S.R."/>
            <person name="Quandt C.A."/>
            <person name="Ciobanu D."/>
            <person name="Clum A."/>
            <person name="Salamov A."/>
            <person name="Andreopoulos B."/>
            <person name="Cheng J.F."/>
            <person name="Woyke T."/>
            <person name="Pelin A."/>
            <person name="Henrissat B."/>
            <person name="Reynolds N.K."/>
            <person name="Benny G.L."/>
            <person name="Smith M.E."/>
            <person name="James T.Y."/>
            <person name="Grigoriev I.V."/>
        </authorList>
    </citation>
    <scope>NUCLEOTIDE SEQUENCE [LARGE SCALE GENOMIC DNA]</scope>
    <source>
        <strain evidence="3">CSF55</strain>
    </source>
</reference>
<feature type="coiled-coil region" evidence="1">
    <location>
        <begin position="260"/>
        <end position="287"/>
    </location>
</feature>
<accession>A0A4V1J0D7</accession>
<dbReference type="Proteomes" id="UP000281549">
    <property type="component" value="Unassembled WGS sequence"/>
</dbReference>
<evidence type="ECO:0000313" key="3">
    <source>
        <dbReference type="Proteomes" id="UP000281549"/>
    </source>
</evidence>
<protein>
    <submittedName>
        <fullName evidence="2">Uncharacterized protein</fullName>
    </submittedName>
</protein>
<dbReference type="AlphaFoldDB" id="A0A4V1J0D7"/>
<dbReference type="EMBL" id="ML004977">
    <property type="protein sequence ID" value="RKP21199.1"/>
    <property type="molecule type" value="Genomic_DNA"/>
</dbReference>
<dbReference type="InterPro" id="IPR025694">
    <property type="entry name" value="MNE1"/>
</dbReference>
<organism evidence="2 3">
    <name type="scientific">Rozella allomycis (strain CSF55)</name>
    <dbReference type="NCBI Taxonomy" id="988480"/>
    <lineage>
        <taxon>Eukaryota</taxon>
        <taxon>Fungi</taxon>
        <taxon>Fungi incertae sedis</taxon>
        <taxon>Cryptomycota</taxon>
        <taxon>Cryptomycota incertae sedis</taxon>
        <taxon>Rozella</taxon>
    </lineage>
</organism>
<dbReference type="GO" id="GO:1990904">
    <property type="term" value="C:ribonucleoprotein complex"/>
    <property type="evidence" value="ECO:0007669"/>
    <property type="project" value="InterPro"/>
</dbReference>
<gene>
    <name evidence="2" type="ORF">ROZALSC1DRAFT_20718</name>
</gene>
<keyword evidence="1" id="KW-0175">Coiled coil</keyword>
<sequence length="461" mass="53248">MLKNSTLKSAIEPISPDKKVLARNEVIYYSKTFKEIVNEKTARQQVQYYIISNQNVMKLGFLSNEYSTYKALVLDSEALLVSTLFPPDPANNNDRKITSAALSGLNTHLLVNEIAACIKEKGLSDVTERGRFKNGYDILCEKINQAGQQTRAVKTFDNKKREAEIELERRHNEPLPDGKVIDMRNWAFDMQRKKTVQEMFNANSNADPNHELDTKSIATVSVSLENQAEKVEIKSKSAAKKLTNSKRLANKINYWTNQFYEQRESLNASLNNKLQSYEDERQANFRRKYKSFEAHYNVDCAVDFSRMRSMARQLKVDEKLKEMKDVSWYDEFIGMLTPKFGNMLLIQTKNYIKPTETLEEKLISKIKSFIENDVPFNKNTFKMVLKSFNSSEFNKETIQRAFRFLKMHAFKLTERDYLNLLEEIGLEETKQPSTNDVTPLSGTRLSLAHQKGSISRNSLNP</sequence>